<evidence type="ECO:0000313" key="3">
    <source>
        <dbReference type="WBParaSite" id="PgR008_g160_t01"/>
    </source>
</evidence>
<dbReference type="Gene3D" id="1.20.5.1180">
    <property type="entry name" value="Geminin coiled-coil domain"/>
    <property type="match status" value="1"/>
</dbReference>
<name>A0A915AIC7_PARUN</name>
<dbReference type="AlphaFoldDB" id="A0A915AIC7"/>
<protein>
    <submittedName>
        <fullName evidence="3">Uncharacterized protein</fullName>
    </submittedName>
</protein>
<keyword evidence="2" id="KW-1185">Reference proteome</keyword>
<dbReference type="Proteomes" id="UP000887569">
    <property type="component" value="Unplaced"/>
</dbReference>
<sequence>MTSLRRVLYPINAPSKTQSRHGKDSLKTKPSSKAQLRVVDVNRQEADEEAINELNESKCVLVKSEKEEGKARDVERVSKGEVISKKEVEHSKNFKVRDVKSSKFVKETNEANERLTEEKSFFKDVEKKLERQKTAKETHHLEKEWSCIGESTSEACVQTEVTVNEDKPQLTVEDLVSTTVSAAYWRALAIKLESQLDDEIHNNFCLFARLAELRAEVETVERETETIMDFVKDAIARGQHSESET</sequence>
<organism evidence="2 3">
    <name type="scientific">Parascaris univalens</name>
    <name type="common">Nematode worm</name>
    <dbReference type="NCBI Taxonomy" id="6257"/>
    <lineage>
        <taxon>Eukaryota</taxon>
        <taxon>Metazoa</taxon>
        <taxon>Ecdysozoa</taxon>
        <taxon>Nematoda</taxon>
        <taxon>Chromadorea</taxon>
        <taxon>Rhabditida</taxon>
        <taxon>Spirurina</taxon>
        <taxon>Ascaridomorpha</taxon>
        <taxon>Ascaridoidea</taxon>
        <taxon>Ascarididae</taxon>
        <taxon>Parascaris</taxon>
    </lineage>
</organism>
<dbReference type="WBParaSite" id="PgR008_g160_t01">
    <property type="protein sequence ID" value="PgR008_g160_t01"/>
    <property type="gene ID" value="PgR008_g160"/>
</dbReference>
<evidence type="ECO:0000256" key="1">
    <source>
        <dbReference type="SAM" id="MobiDB-lite"/>
    </source>
</evidence>
<reference evidence="3" key="1">
    <citation type="submission" date="2022-11" db="UniProtKB">
        <authorList>
            <consortium name="WormBaseParasite"/>
        </authorList>
    </citation>
    <scope>IDENTIFICATION</scope>
</reference>
<accession>A0A915AIC7</accession>
<proteinExistence type="predicted"/>
<evidence type="ECO:0000313" key="2">
    <source>
        <dbReference type="Proteomes" id="UP000887569"/>
    </source>
</evidence>
<feature type="region of interest" description="Disordered" evidence="1">
    <location>
        <begin position="1"/>
        <end position="34"/>
    </location>
</feature>